<protein>
    <recommendedName>
        <fullName evidence="4">Lipoprotein</fullName>
    </recommendedName>
</protein>
<evidence type="ECO:0000256" key="1">
    <source>
        <dbReference type="SAM" id="SignalP"/>
    </source>
</evidence>
<dbReference type="Proteomes" id="UP000003856">
    <property type="component" value="Unassembled WGS sequence"/>
</dbReference>
<feature type="non-terminal residue" evidence="2">
    <location>
        <position position="143"/>
    </location>
</feature>
<keyword evidence="1" id="KW-0732">Signal</keyword>
<name>C5TD71_ACIDE</name>
<organism evidence="2 3">
    <name type="scientific">Acidovorax delafieldii 2AN</name>
    <dbReference type="NCBI Taxonomy" id="573060"/>
    <lineage>
        <taxon>Bacteria</taxon>
        <taxon>Pseudomonadati</taxon>
        <taxon>Pseudomonadota</taxon>
        <taxon>Betaproteobacteria</taxon>
        <taxon>Burkholderiales</taxon>
        <taxon>Comamonadaceae</taxon>
        <taxon>Acidovorax</taxon>
    </lineage>
</organism>
<gene>
    <name evidence="2" type="ORF">AcdelDRAFT_4852</name>
</gene>
<accession>C5TD71</accession>
<dbReference type="AlphaFoldDB" id="C5TD71"/>
<keyword evidence="3" id="KW-1185">Reference proteome</keyword>
<feature type="signal peptide" evidence="1">
    <location>
        <begin position="1"/>
        <end position="19"/>
    </location>
</feature>
<proteinExistence type="predicted"/>
<comment type="caution">
    <text evidence="2">The sequence shown here is derived from an EMBL/GenBank/DDBJ whole genome shotgun (WGS) entry which is preliminary data.</text>
</comment>
<evidence type="ECO:0008006" key="4">
    <source>
        <dbReference type="Google" id="ProtNLM"/>
    </source>
</evidence>
<evidence type="ECO:0000313" key="2">
    <source>
        <dbReference type="EMBL" id="EER57576.1"/>
    </source>
</evidence>
<evidence type="ECO:0000313" key="3">
    <source>
        <dbReference type="Proteomes" id="UP000003856"/>
    </source>
</evidence>
<feature type="chain" id="PRO_5002955107" description="Lipoprotein" evidence="1">
    <location>
        <begin position="20"/>
        <end position="143"/>
    </location>
</feature>
<dbReference type="EMBL" id="ACQT01000603">
    <property type="protein sequence ID" value="EER57576.1"/>
    <property type="molecule type" value="Genomic_DNA"/>
</dbReference>
<sequence>MQADTCCAKRIRMTPPAWATLLCAAALVAGCSVPDIPRTESHAASAQKKAQAVHHWDVLADDVAARIADKISEWPAGEHPIHVPVADASPFGQGFRKLLLTRLLDRGVTLSSEPTHVALLVDTQVVQHPSSDPLAMLPRTRLA</sequence>
<reference evidence="2 3" key="1">
    <citation type="submission" date="2009-05" db="EMBL/GenBank/DDBJ databases">
        <title>The draft genome of Acidovorax delafieldii 2AN.</title>
        <authorList>
            <consortium name="US DOE Joint Genome Institute (JGI-PGF)"/>
            <person name="Lucas S."/>
            <person name="Copeland A."/>
            <person name="Lapidus A."/>
            <person name="Glavina del Rio T."/>
            <person name="Tice H."/>
            <person name="Bruce D."/>
            <person name="Goodwin L."/>
            <person name="Pitluck S."/>
            <person name="Larimer F."/>
            <person name="Land M.L."/>
            <person name="Hauser L."/>
            <person name="Shelobolina E.S."/>
            <person name="Picardal F."/>
            <person name="Roden E."/>
            <person name="Emerson D."/>
        </authorList>
    </citation>
    <scope>NUCLEOTIDE SEQUENCE [LARGE SCALE GENOMIC DNA]</scope>
    <source>
        <strain evidence="2 3">2AN</strain>
    </source>
</reference>